<dbReference type="OMA" id="WISQSER"/>
<feature type="repeat" description="ANK" evidence="3">
    <location>
        <begin position="615"/>
        <end position="643"/>
    </location>
</feature>
<dbReference type="PROSITE" id="PS50088">
    <property type="entry name" value="ANK_REPEAT"/>
    <property type="match status" value="8"/>
</dbReference>
<evidence type="ECO:0000313" key="5">
    <source>
        <dbReference type="EMBL" id="ERF68216.1"/>
    </source>
</evidence>
<evidence type="ECO:0000256" key="1">
    <source>
        <dbReference type="ARBA" id="ARBA00022737"/>
    </source>
</evidence>
<dbReference type="PROSITE" id="PS50297">
    <property type="entry name" value="ANK_REP_REGION"/>
    <property type="match status" value="8"/>
</dbReference>
<evidence type="ECO:0000256" key="3">
    <source>
        <dbReference type="PROSITE-ProRule" id="PRU00023"/>
    </source>
</evidence>
<feature type="repeat" description="ANK" evidence="3">
    <location>
        <begin position="825"/>
        <end position="857"/>
    </location>
</feature>
<dbReference type="eggNOG" id="KOG4177">
    <property type="taxonomic scope" value="Eukaryota"/>
</dbReference>
<reference evidence="6" key="1">
    <citation type="journal article" date="2014" name="BMC Genomics">
        <title>Genome characteristics reveal the impact of lichenization on lichen-forming fungus Endocarpon pusillum Hedwig (Verrucariales, Ascomycota).</title>
        <authorList>
            <person name="Wang Y.-Y."/>
            <person name="Liu B."/>
            <person name="Zhang X.-Y."/>
            <person name="Zhou Q.-M."/>
            <person name="Zhang T."/>
            <person name="Li H."/>
            <person name="Yu Y.-F."/>
            <person name="Zhang X.-L."/>
            <person name="Hao X.-Y."/>
            <person name="Wang M."/>
            <person name="Wang L."/>
            <person name="Wei J.-C."/>
        </authorList>
    </citation>
    <scope>NUCLEOTIDE SEQUENCE [LARGE SCALE GENOMIC DNA]</scope>
    <source>
        <strain evidence="6">Z07020 / HMAS-L-300199</strain>
    </source>
</reference>
<dbReference type="Proteomes" id="UP000019373">
    <property type="component" value="Unassembled WGS sequence"/>
</dbReference>
<dbReference type="HOGENOM" id="CLU_007262_0_0_1"/>
<evidence type="ECO:0000313" key="6">
    <source>
        <dbReference type="Proteomes" id="UP000019373"/>
    </source>
</evidence>
<dbReference type="GeneID" id="19240250"/>
<dbReference type="PANTHER" id="PTHR24126">
    <property type="entry name" value="ANKYRIN REPEAT, PH AND SEC7 DOMAIN CONTAINING PROTEIN SECG-RELATED"/>
    <property type="match status" value="1"/>
</dbReference>
<dbReference type="Gene3D" id="1.25.40.20">
    <property type="entry name" value="Ankyrin repeat-containing domain"/>
    <property type="match status" value="3"/>
</dbReference>
<organism evidence="5 6">
    <name type="scientific">Endocarpon pusillum (strain Z07020 / HMAS-L-300199)</name>
    <name type="common">Lichen-forming fungus</name>
    <dbReference type="NCBI Taxonomy" id="1263415"/>
    <lineage>
        <taxon>Eukaryota</taxon>
        <taxon>Fungi</taxon>
        <taxon>Dikarya</taxon>
        <taxon>Ascomycota</taxon>
        <taxon>Pezizomycotina</taxon>
        <taxon>Eurotiomycetes</taxon>
        <taxon>Chaetothyriomycetidae</taxon>
        <taxon>Verrucariales</taxon>
        <taxon>Verrucariaceae</taxon>
        <taxon>Endocarpon</taxon>
    </lineage>
</organism>
<feature type="region of interest" description="Disordered" evidence="4">
    <location>
        <begin position="1"/>
        <end position="22"/>
    </location>
</feature>
<dbReference type="PANTHER" id="PTHR24126:SF14">
    <property type="entry name" value="ANK_REP_REGION DOMAIN-CONTAINING PROTEIN"/>
    <property type="match status" value="1"/>
</dbReference>
<dbReference type="InterPro" id="IPR002110">
    <property type="entry name" value="Ankyrin_rpt"/>
</dbReference>
<feature type="repeat" description="ANK" evidence="3">
    <location>
        <begin position="930"/>
        <end position="962"/>
    </location>
</feature>
<feature type="repeat" description="ANK" evidence="3">
    <location>
        <begin position="965"/>
        <end position="992"/>
    </location>
</feature>
<dbReference type="RefSeq" id="XP_007806195.1">
    <property type="nucleotide sequence ID" value="XM_007808004.1"/>
</dbReference>
<dbReference type="AlphaFoldDB" id="U1G964"/>
<evidence type="ECO:0000256" key="2">
    <source>
        <dbReference type="ARBA" id="ARBA00023043"/>
    </source>
</evidence>
<dbReference type="InterPro" id="IPR036770">
    <property type="entry name" value="Ankyrin_rpt-contain_sf"/>
</dbReference>
<keyword evidence="2 3" id="KW-0040">ANK repeat</keyword>
<dbReference type="SMART" id="SM00248">
    <property type="entry name" value="ANK"/>
    <property type="match status" value="20"/>
</dbReference>
<feature type="repeat" description="ANK" evidence="3">
    <location>
        <begin position="293"/>
        <end position="325"/>
    </location>
</feature>
<dbReference type="OrthoDB" id="194358at2759"/>
<dbReference type="PRINTS" id="PR01415">
    <property type="entry name" value="ANKYRIN"/>
</dbReference>
<accession>U1G964</accession>
<feature type="repeat" description="ANK" evidence="3">
    <location>
        <begin position="647"/>
        <end position="679"/>
    </location>
</feature>
<dbReference type="EMBL" id="KE721527">
    <property type="protein sequence ID" value="ERF68216.1"/>
    <property type="molecule type" value="Genomic_DNA"/>
</dbReference>
<evidence type="ECO:0000256" key="4">
    <source>
        <dbReference type="SAM" id="MobiDB-lite"/>
    </source>
</evidence>
<sequence>MPDGIIIRTPPPTNPSPPMVNPSSASICCRHIRTNTNPIFMDELPFVQFSFALNMEARFPSAISESGSSRPFILPQGICSSIFDQFITRTSGAEPSDSFTQTVKALMPEGVFSSHPMSLPMEVSPGHPSLTVNFLTLTIFLASNKLLEPTANVSKKIYEWLKRGSNAGLMEHLLSTGGPTAQALAENLFRLAIDDDDPRTVKKMMELGVDPNQQIYRTVCGSIITPFQRACQMRSVGLVRVLIDAGADVEGTESHGWSALTCALEYFEDDDDPCPAELVRLLLGAGTKVNPRDGRSPLGIAAKSGSVETVALLIVAGAEVNLPDGRLGTTPLMKALQSEWFISDDIVIAIVMKLLDAGADPKATACYGGKFMTALEAALLRDSNELVQLLLDRGAHIQESAFLMVVTALDLDTVKLLLNSGARVTQRAIEIAAQAGDCELVLFLLESAEESIKERIISAAMIKAIHYGFTDVLDALDASDVELMVSDELPTAITAAADRGDTPILRLLLSKNSRHRAIVSQFLGDSLSCAILRGHNDITEMLLAAGADVSPRLRAERGWPLLEAIHRKDLDLTRKLLAAGAAVNAVSRSGRLGTSPLIRSIINAGAWVNAVERGRWKTALTLAVEKGDAKTTQLLIDAGADVNFPCFGPTPLEAAIKNKDNDMVEYLLGRGADPDEDSLSAAVSGSVELARLILSAFSKQDGRLPKQFGCHALGLAIRSKNAAMIEFLLANGVDPSTPVPWKHGRHIGLDAKEDSALGTAIKTDRSADLWIVQMLLRWGADPNSIVNNFLISTPLSAAIAERNLAMVNILIEAGGNVNASITAALWETPLQLAVEKGCMNIIQVLLQHGADVNASVADGLMGTPLQLAIEEGRIDIVQVLLQHGADVNVSVVVTSTHTPLQLAVERGRMDIVQVLLEHGADVNAPPYDRYGATALQFAAIGGYVGLAYLLMEKEADVNAPPARTEGRTALEGAAEHGRIDMLQLLLKAGAQVIGSGGEQFERAKNFRFQERSHCCKTNPGITLHPILGRL</sequence>
<feature type="compositionally biased region" description="Pro residues" evidence="4">
    <location>
        <begin position="9"/>
        <end position="20"/>
    </location>
</feature>
<name>U1G964_ENDPU</name>
<feature type="repeat" description="ANK" evidence="3">
    <location>
        <begin position="863"/>
        <end position="892"/>
    </location>
</feature>
<gene>
    <name evidence="5" type="ORF">EPUS_05297</name>
</gene>
<keyword evidence="1" id="KW-0677">Repeat</keyword>
<dbReference type="Pfam" id="PF12796">
    <property type="entry name" value="Ank_2"/>
    <property type="match status" value="4"/>
</dbReference>
<dbReference type="SUPFAM" id="SSF48403">
    <property type="entry name" value="Ankyrin repeat"/>
    <property type="match status" value="3"/>
</dbReference>
<feature type="repeat" description="ANK" evidence="3">
    <location>
        <begin position="895"/>
        <end position="927"/>
    </location>
</feature>
<protein>
    <submittedName>
        <fullName evidence="5">Uncharacterized protein</fullName>
    </submittedName>
</protein>
<proteinExistence type="predicted"/>
<keyword evidence="6" id="KW-1185">Reference proteome</keyword>